<dbReference type="PANTHER" id="PTHR35175:SF2">
    <property type="entry name" value="DUF1289 DOMAIN-CONTAINING PROTEIN"/>
    <property type="match status" value="1"/>
</dbReference>
<dbReference type="Proteomes" id="UP000236220">
    <property type="component" value="Unassembled WGS sequence"/>
</dbReference>
<comment type="caution">
    <text evidence="1">The sequence shown here is derived from an EMBL/GenBank/DDBJ whole genome shotgun (WGS) entry which is preliminary data.</text>
</comment>
<dbReference type="AlphaFoldDB" id="A0A2K1PY26"/>
<name>A0A2K1PY26_9GAMM</name>
<sequence length="62" mass="6621">MNAALPLPILSPCVGVCEMGDDGLCEGCLRTLDEIGGWMVMSPQLRLHVIDELIPARAAART</sequence>
<protein>
    <submittedName>
        <fullName evidence="1">Putative Fe-S protein</fullName>
    </submittedName>
</protein>
<gene>
    <name evidence="1" type="ORF">Lysil_1868</name>
</gene>
<evidence type="ECO:0000313" key="1">
    <source>
        <dbReference type="EMBL" id="PNS07692.1"/>
    </source>
</evidence>
<reference evidence="1 2" key="1">
    <citation type="submission" date="2017-08" db="EMBL/GenBank/DDBJ databases">
        <title>Lysobacter sylvestris genome.</title>
        <authorList>
            <person name="Zhang D.-C."/>
            <person name="Albuquerque L."/>
            <person name="Franca L."/>
            <person name="Froufe H.J.C."/>
            <person name="Barroso C."/>
            <person name="Egas C."/>
            <person name="Da Costa M."/>
            <person name="Margesin R."/>
        </authorList>
    </citation>
    <scope>NUCLEOTIDE SEQUENCE [LARGE SCALE GENOMIC DNA]</scope>
    <source>
        <strain evidence="1 2">AM20-91</strain>
    </source>
</reference>
<evidence type="ECO:0000313" key="2">
    <source>
        <dbReference type="Proteomes" id="UP000236220"/>
    </source>
</evidence>
<organism evidence="1 2">
    <name type="scientific">Solilutibacter silvestris</name>
    <dbReference type="NCBI Taxonomy" id="1645665"/>
    <lineage>
        <taxon>Bacteria</taxon>
        <taxon>Pseudomonadati</taxon>
        <taxon>Pseudomonadota</taxon>
        <taxon>Gammaproteobacteria</taxon>
        <taxon>Lysobacterales</taxon>
        <taxon>Lysobacteraceae</taxon>
        <taxon>Solilutibacter</taxon>
    </lineage>
</organism>
<proteinExistence type="predicted"/>
<dbReference type="PANTHER" id="PTHR35175">
    <property type="entry name" value="DUF1289 DOMAIN-CONTAINING PROTEIN"/>
    <property type="match status" value="1"/>
</dbReference>
<accession>A0A2K1PY26</accession>
<dbReference type="EMBL" id="NPZB01000002">
    <property type="protein sequence ID" value="PNS07692.1"/>
    <property type="molecule type" value="Genomic_DNA"/>
</dbReference>
<keyword evidence="2" id="KW-1185">Reference proteome</keyword>
<dbReference type="Pfam" id="PF06945">
    <property type="entry name" value="DUF1289"/>
    <property type="match status" value="1"/>
</dbReference>
<dbReference type="InterPro" id="IPR010710">
    <property type="entry name" value="DUF1289"/>
</dbReference>